<dbReference type="Proteomes" id="UP000237481">
    <property type="component" value="Unassembled WGS sequence"/>
</dbReference>
<evidence type="ECO:0000256" key="1">
    <source>
        <dbReference type="SAM" id="MobiDB-lite"/>
    </source>
</evidence>
<dbReference type="AlphaFoldDB" id="A0A2S4KU29"/>
<accession>A0A2S4KU29</accession>
<protein>
    <submittedName>
        <fullName evidence="2">Uncharacterized protein</fullName>
    </submittedName>
</protein>
<organism evidence="2 3">
    <name type="scientific">Tolypocladium paradoxum</name>
    <dbReference type="NCBI Taxonomy" id="94208"/>
    <lineage>
        <taxon>Eukaryota</taxon>
        <taxon>Fungi</taxon>
        <taxon>Dikarya</taxon>
        <taxon>Ascomycota</taxon>
        <taxon>Pezizomycotina</taxon>
        <taxon>Sordariomycetes</taxon>
        <taxon>Hypocreomycetidae</taxon>
        <taxon>Hypocreales</taxon>
        <taxon>Ophiocordycipitaceae</taxon>
        <taxon>Tolypocladium</taxon>
    </lineage>
</organism>
<evidence type="ECO:0000313" key="2">
    <source>
        <dbReference type="EMBL" id="POR33692.1"/>
    </source>
</evidence>
<evidence type="ECO:0000313" key="3">
    <source>
        <dbReference type="Proteomes" id="UP000237481"/>
    </source>
</evidence>
<feature type="region of interest" description="Disordered" evidence="1">
    <location>
        <begin position="69"/>
        <end position="89"/>
    </location>
</feature>
<reference evidence="2 3" key="1">
    <citation type="submission" date="2018-01" db="EMBL/GenBank/DDBJ databases">
        <title>Harnessing the power of phylogenomics to disentangle the directionality and signatures of interkingdom host jumping in the parasitic fungal genus Tolypocladium.</title>
        <authorList>
            <person name="Quandt C.A."/>
            <person name="Patterson W."/>
            <person name="Spatafora J.W."/>
        </authorList>
    </citation>
    <scope>NUCLEOTIDE SEQUENCE [LARGE SCALE GENOMIC DNA]</scope>
    <source>
        <strain evidence="2 3">NRBC 100945</strain>
    </source>
</reference>
<keyword evidence="3" id="KW-1185">Reference proteome</keyword>
<dbReference type="EMBL" id="PKSG01000658">
    <property type="protein sequence ID" value="POR33692.1"/>
    <property type="molecule type" value="Genomic_DNA"/>
</dbReference>
<name>A0A2S4KU29_9HYPO</name>
<proteinExistence type="predicted"/>
<comment type="caution">
    <text evidence="2">The sequence shown here is derived from an EMBL/GenBank/DDBJ whole genome shotgun (WGS) entry which is preliminary data.</text>
</comment>
<sequence>MILVKFALYVIARHCVPESPAFLLYLAHASMQASKASTVVRDMSVTLPRPSAASAPFGQSVKQYSVKLVRPSSTSSMPSLPRRRTSRRI</sequence>
<gene>
    <name evidence="2" type="ORF">TPAR_06086</name>
</gene>